<protein>
    <submittedName>
        <fullName evidence="2">DUF397 domain-containing protein</fullName>
    </submittedName>
</protein>
<reference evidence="2 3" key="1">
    <citation type="submission" date="2021-10" db="EMBL/GenBank/DDBJ databases">
        <title>Streptomyces gossypii sp. nov., isolated from soil collected from cotton field.</title>
        <authorList>
            <person name="Ge X."/>
            <person name="Chen X."/>
            <person name="Liu W."/>
        </authorList>
    </citation>
    <scope>NUCLEOTIDE SEQUENCE [LARGE SCALE GENOMIC DNA]</scope>
    <source>
        <strain evidence="2 3">N2-109</strain>
    </source>
</reference>
<name>A0ABT2JNJ7_9ACTN</name>
<organism evidence="2 3">
    <name type="scientific">Streptomyces gossypii</name>
    <dbReference type="NCBI Taxonomy" id="2883101"/>
    <lineage>
        <taxon>Bacteria</taxon>
        <taxon>Bacillati</taxon>
        <taxon>Actinomycetota</taxon>
        <taxon>Actinomycetes</taxon>
        <taxon>Kitasatosporales</taxon>
        <taxon>Streptomycetaceae</taxon>
        <taxon>Streptomyces</taxon>
    </lineage>
</organism>
<dbReference type="Pfam" id="PF04149">
    <property type="entry name" value="DUF397"/>
    <property type="match status" value="1"/>
</dbReference>
<dbReference type="EMBL" id="JAJAGO010000002">
    <property type="protein sequence ID" value="MCT2589442.1"/>
    <property type="molecule type" value="Genomic_DNA"/>
</dbReference>
<dbReference type="InterPro" id="IPR007278">
    <property type="entry name" value="DUF397"/>
</dbReference>
<proteinExistence type="predicted"/>
<evidence type="ECO:0000313" key="2">
    <source>
        <dbReference type="EMBL" id="MCT2589442.1"/>
    </source>
</evidence>
<dbReference type="RefSeq" id="WP_260216412.1">
    <property type="nucleotide sequence ID" value="NZ_JAJAGO010000002.1"/>
</dbReference>
<feature type="domain" description="DUF397" evidence="1">
    <location>
        <begin position="46"/>
        <end position="97"/>
    </location>
</feature>
<accession>A0ABT2JNJ7</accession>
<keyword evidence="3" id="KW-1185">Reference proteome</keyword>
<gene>
    <name evidence="2" type="ORF">LHJ74_05770</name>
</gene>
<dbReference type="Proteomes" id="UP001156389">
    <property type="component" value="Unassembled WGS sequence"/>
</dbReference>
<evidence type="ECO:0000313" key="3">
    <source>
        <dbReference type="Proteomes" id="UP001156389"/>
    </source>
</evidence>
<sequence length="105" mass="11704">MPRPISRTTARYWTAWSSAVLDRTVHVISSASLPSNSEGERRVHIRWRKSSFSEQPDGNCLELARQGGDIMMRESDDPNMIVKAAPETCRAFLAHVKAGAYGDLT</sequence>
<evidence type="ECO:0000259" key="1">
    <source>
        <dbReference type="Pfam" id="PF04149"/>
    </source>
</evidence>
<comment type="caution">
    <text evidence="2">The sequence shown here is derived from an EMBL/GenBank/DDBJ whole genome shotgun (WGS) entry which is preliminary data.</text>
</comment>